<sequence length="72" mass="8620">MYRVCGIVYHKDDETGKHFVCRFIDKSGGVWFHDGAKYKEQVIYYDNIVNFAPKKLQNFDKYGMKMVIYTRL</sequence>
<evidence type="ECO:0000313" key="2">
    <source>
        <dbReference type="EMBL" id="RPD64011.1"/>
    </source>
</evidence>
<dbReference type="OrthoDB" id="2717759at2759"/>
<proteinExistence type="predicted"/>
<evidence type="ECO:0000313" key="1">
    <source>
        <dbReference type="EMBL" id="RPD52439.1"/>
    </source>
</evidence>
<dbReference type="EMBL" id="ML122255">
    <property type="protein sequence ID" value="RPD64011.1"/>
    <property type="molecule type" value="Genomic_DNA"/>
</dbReference>
<dbReference type="EMBL" id="ML122361">
    <property type="protein sequence ID" value="RPD52439.1"/>
    <property type="molecule type" value="Genomic_DNA"/>
</dbReference>
<dbReference type="Proteomes" id="UP000313359">
    <property type="component" value="Unassembled WGS sequence"/>
</dbReference>
<accession>A0A5C2SK37</accession>
<dbReference type="AlphaFoldDB" id="A0A5C2SK37"/>
<evidence type="ECO:0000313" key="3">
    <source>
        <dbReference type="Proteomes" id="UP000313359"/>
    </source>
</evidence>
<name>A0A5C2SK37_9APHY</name>
<keyword evidence="3" id="KW-1185">Reference proteome</keyword>
<reference evidence="2" key="1">
    <citation type="journal article" date="2018" name="Genome Biol. Evol.">
        <title>Genomics and development of Lentinus tigrinus, a white-rot wood-decaying mushroom with dimorphic fruiting bodies.</title>
        <authorList>
            <person name="Wu B."/>
            <person name="Xu Z."/>
            <person name="Knudson A."/>
            <person name="Carlson A."/>
            <person name="Chen N."/>
            <person name="Kovaka S."/>
            <person name="LaButti K."/>
            <person name="Lipzen A."/>
            <person name="Pennachio C."/>
            <person name="Riley R."/>
            <person name="Schakwitz W."/>
            <person name="Umezawa K."/>
            <person name="Ohm R.A."/>
            <person name="Grigoriev I.V."/>
            <person name="Nagy L.G."/>
            <person name="Gibbons J."/>
            <person name="Hibbett D."/>
        </authorList>
    </citation>
    <scope>NUCLEOTIDE SEQUENCE [LARGE SCALE GENOMIC DNA]</scope>
    <source>
        <strain evidence="2">ALCF2SS1-6</strain>
    </source>
</reference>
<organism evidence="2 3">
    <name type="scientific">Lentinus tigrinus ALCF2SS1-6</name>
    <dbReference type="NCBI Taxonomy" id="1328759"/>
    <lineage>
        <taxon>Eukaryota</taxon>
        <taxon>Fungi</taxon>
        <taxon>Dikarya</taxon>
        <taxon>Basidiomycota</taxon>
        <taxon>Agaricomycotina</taxon>
        <taxon>Agaricomycetes</taxon>
        <taxon>Polyporales</taxon>
        <taxon>Polyporaceae</taxon>
        <taxon>Lentinus</taxon>
    </lineage>
</organism>
<protein>
    <recommendedName>
        <fullName evidence="4">USP domain-containing protein</fullName>
    </recommendedName>
</protein>
<evidence type="ECO:0008006" key="4">
    <source>
        <dbReference type="Google" id="ProtNLM"/>
    </source>
</evidence>
<gene>
    <name evidence="2" type="ORF">L227DRAFT_496532</name>
    <name evidence="1" type="ORF">L227DRAFT_514788</name>
</gene>